<comment type="caution">
    <text evidence="1">The sequence shown here is derived from an EMBL/GenBank/DDBJ whole genome shotgun (WGS) entry which is preliminary data.</text>
</comment>
<evidence type="ECO:0000313" key="1">
    <source>
        <dbReference type="EMBL" id="GAA4054234.1"/>
    </source>
</evidence>
<proteinExistence type="predicted"/>
<name>A0ABP7UX34_9BACT</name>
<dbReference type="SUPFAM" id="SSF47240">
    <property type="entry name" value="Ferritin-like"/>
    <property type="match status" value="1"/>
</dbReference>
<dbReference type="CDD" id="cd00657">
    <property type="entry name" value="Ferritin_like"/>
    <property type="match status" value="1"/>
</dbReference>
<dbReference type="InterPro" id="IPR009078">
    <property type="entry name" value="Ferritin-like_SF"/>
</dbReference>
<dbReference type="RefSeq" id="WP_345059458.1">
    <property type="nucleotide sequence ID" value="NZ_BAABDK010000035.1"/>
</dbReference>
<accession>A0ABP7UX34</accession>
<sequence>MNLSTIFDEIERVDPEIYDRVDARRGVIKNFLRGTTRLAAAAVPVALGGLFNKAYGQKVSGDVLGVLNFALTLEHLESRFYQTALGTAGLTPAKDKINVIRDHEIAHVKFLQQAIASAGGTAVAEGKYDFTAKGLYPDVFKDYKQFLGVAQAFEDTGVGAYKGQASELKSSNDILTAALQIHSVEARHAAHIRFIRMVNGYAKVKPWIIGDDNTKGTPLEPIYKRESDHRQVLINLEGIGGYDVGNAATASFDEPLHKDEVLAIVKPFMA</sequence>
<evidence type="ECO:0000313" key="2">
    <source>
        <dbReference type="Proteomes" id="UP001501469"/>
    </source>
</evidence>
<gene>
    <name evidence="1" type="ORF">GCM10022409_46600</name>
</gene>
<dbReference type="EMBL" id="BAABDK010000035">
    <property type="protein sequence ID" value="GAA4054234.1"/>
    <property type="molecule type" value="Genomic_DNA"/>
</dbReference>
<evidence type="ECO:0008006" key="3">
    <source>
        <dbReference type="Google" id="ProtNLM"/>
    </source>
</evidence>
<organism evidence="1 2">
    <name type="scientific">Hymenobacter glaciei</name>
    <dbReference type="NCBI Taxonomy" id="877209"/>
    <lineage>
        <taxon>Bacteria</taxon>
        <taxon>Pseudomonadati</taxon>
        <taxon>Bacteroidota</taxon>
        <taxon>Cytophagia</taxon>
        <taxon>Cytophagales</taxon>
        <taxon>Hymenobacteraceae</taxon>
        <taxon>Hymenobacter</taxon>
    </lineage>
</organism>
<dbReference type="Proteomes" id="UP001501469">
    <property type="component" value="Unassembled WGS sequence"/>
</dbReference>
<dbReference type="Pfam" id="PF13668">
    <property type="entry name" value="Ferritin_2"/>
    <property type="match status" value="1"/>
</dbReference>
<keyword evidence="2" id="KW-1185">Reference proteome</keyword>
<reference evidence="2" key="1">
    <citation type="journal article" date="2019" name="Int. J. Syst. Evol. Microbiol.">
        <title>The Global Catalogue of Microorganisms (GCM) 10K type strain sequencing project: providing services to taxonomists for standard genome sequencing and annotation.</title>
        <authorList>
            <consortium name="The Broad Institute Genomics Platform"/>
            <consortium name="The Broad Institute Genome Sequencing Center for Infectious Disease"/>
            <person name="Wu L."/>
            <person name="Ma J."/>
        </authorList>
    </citation>
    <scope>NUCLEOTIDE SEQUENCE [LARGE SCALE GENOMIC DNA]</scope>
    <source>
        <strain evidence="2">JCM 17225</strain>
    </source>
</reference>
<protein>
    <recommendedName>
        <fullName evidence="3">Dessication-associated protein</fullName>
    </recommendedName>
</protein>